<name>A0A225B478_TALAT</name>
<dbReference type="GeneID" id="31002880"/>
<keyword evidence="1" id="KW-0732">Signal</keyword>
<dbReference type="OrthoDB" id="5381643at2759"/>
<dbReference type="AlphaFoldDB" id="A0A225B478"/>
<evidence type="ECO:0000313" key="3">
    <source>
        <dbReference type="Proteomes" id="UP000214365"/>
    </source>
</evidence>
<dbReference type="STRING" id="1441469.A0A225B478"/>
<sequence length="70" mass="7416">MKTTIVLSALLGLAFALPTPEKMARGEDDTAIGADIVWARSEDDTAIGADIVWARSEDDTTIGADIVWAP</sequence>
<evidence type="ECO:0000256" key="1">
    <source>
        <dbReference type="SAM" id="SignalP"/>
    </source>
</evidence>
<feature type="chain" id="PRO_5012781892" evidence="1">
    <location>
        <begin position="17"/>
        <end position="70"/>
    </location>
</feature>
<keyword evidence="3" id="KW-1185">Reference proteome</keyword>
<comment type="caution">
    <text evidence="2">The sequence shown here is derived from an EMBL/GenBank/DDBJ whole genome shotgun (WGS) entry which is preliminary data.</text>
</comment>
<protein>
    <submittedName>
        <fullName evidence="2">Uncharacterized protein</fullName>
    </submittedName>
</protein>
<dbReference type="Proteomes" id="UP000214365">
    <property type="component" value="Unassembled WGS sequence"/>
</dbReference>
<evidence type="ECO:0000313" key="2">
    <source>
        <dbReference type="EMBL" id="OKL61655.1"/>
    </source>
</evidence>
<proteinExistence type="predicted"/>
<reference evidence="2 3" key="1">
    <citation type="submission" date="2015-06" db="EMBL/GenBank/DDBJ databases">
        <title>Talaromyces atroroseus IBT 11181 draft genome.</title>
        <authorList>
            <person name="Rasmussen K.B."/>
            <person name="Rasmussen S."/>
            <person name="Petersen B."/>
            <person name="Sicheritz-Ponten T."/>
            <person name="Mortensen U.H."/>
            <person name="Thrane U."/>
        </authorList>
    </citation>
    <scope>NUCLEOTIDE SEQUENCE [LARGE SCALE GENOMIC DNA]</scope>
    <source>
        <strain evidence="2 3">IBT 11181</strain>
    </source>
</reference>
<dbReference type="RefSeq" id="XP_020121776.1">
    <property type="nucleotide sequence ID" value="XM_020265921.1"/>
</dbReference>
<accession>A0A225B478</accession>
<feature type="signal peptide" evidence="1">
    <location>
        <begin position="1"/>
        <end position="16"/>
    </location>
</feature>
<dbReference type="EMBL" id="LFMY01000004">
    <property type="protein sequence ID" value="OKL61655.1"/>
    <property type="molecule type" value="Genomic_DNA"/>
</dbReference>
<organism evidence="2 3">
    <name type="scientific">Talaromyces atroroseus</name>
    <dbReference type="NCBI Taxonomy" id="1441469"/>
    <lineage>
        <taxon>Eukaryota</taxon>
        <taxon>Fungi</taxon>
        <taxon>Dikarya</taxon>
        <taxon>Ascomycota</taxon>
        <taxon>Pezizomycotina</taxon>
        <taxon>Eurotiomycetes</taxon>
        <taxon>Eurotiomycetidae</taxon>
        <taxon>Eurotiales</taxon>
        <taxon>Trichocomaceae</taxon>
        <taxon>Talaromyces</taxon>
        <taxon>Talaromyces sect. Trachyspermi</taxon>
    </lineage>
</organism>
<gene>
    <name evidence="2" type="ORF">UA08_03125</name>
</gene>